<evidence type="ECO:0000313" key="2">
    <source>
        <dbReference type="Proteomes" id="UP000824041"/>
    </source>
</evidence>
<dbReference type="EMBL" id="DXBU01000176">
    <property type="protein sequence ID" value="HIZ23679.1"/>
    <property type="molecule type" value="Genomic_DNA"/>
</dbReference>
<dbReference type="AlphaFoldDB" id="A0A9D2DVB3"/>
<comment type="caution">
    <text evidence="1">The sequence shown here is derived from an EMBL/GenBank/DDBJ whole genome shotgun (WGS) entry which is preliminary data.</text>
</comment>
<sequence>RNTLPLELNEKELAHRDNQDGELLIYGRLPLMVSAQCLKKNCSHCTQKEEILYLKDRYEKVFPVVCCCRPWKTETTGGRRFCYNILYNSIPFGLLKEEKQVKALDPAAFRLSFTIESPGEAKKILEEFLLVYKEGKACPDRMFTKGHFKRGAE</sequence>
<proteinExistence type="predicted"/>
<reference evidence="1" key="1">
    <citation type="journal article" date="2021" name="PeerJ">
        <title>Extensive microbial diversity within the chicken gut microbiome revealed by metagenomics and culture.</title>
        <authorList>
            <person name="Gilroy R."/>
            <person name="Ravi A."/>
            <person name="Getino M."/>
            <person name="Pursley I."/>
            <person name="Horton D.L."/>
            <person name="Alikhan N.F."/>
            <person name="Baker D."/>
            <person name="Gharbi K."/>
            <person name="Hall N."/>
            <person name="Watson M."/>
            <person name="Adriaenssens E.M."/>
            <person name="Foster-Nyarko E."/>
            <person name="Jarju S."/>
            <person name="Secka A."/>
            <person name="Antonio M."/>
            <person name="Oren A."/>
            <person name="Chaudhuri R.R."/>
            <person name="La Ragione R."/>
            <person name="Hildebrand F."/>
            <person name="Pallen M.J."/>
        </authorList>
    </citation>
    <scope>NUCLEOTIDE SEQUENCE</scope>
    <source>
        <strain evidence="1">14324</strain>
    </source>
</reference>
<protein>
    <submittedName>
        <fullName evidence="1">U32 family peptidase</fullName>
    </submittedName>
</protein>
<accession>A0A9D2DVB3</accession>
<evidence type="ECO:0000313" key="1">
    <source>
        <dbReference type="EMBL" id="HIZ23679.1"/>
    </source>
</evidence>
<feature type="non-terminal residue" evidence="1">
    <location>
        <position position="1"/>
    </location>
</feature>
<gene>
    <name evidence="1" type="ORF">IAA21_12970</name>
</gene>
<name>A0A9D2DVB3_9FIRM</name>
<organism evidence="1 2">
    <name type="scientific">Candidatus Blautia faecigallinarum</name>
    <dbReference type="NCBI Taxonomy" id="2838488"/>
    <lineage>
        <taxon>Bacteria</taxon>
        <taxon>Bacillati</taxon>
        <taxon>Bacillota</taxon>
        <taxon>Clostridia</taxon>
        <taxon>Lachnospirales</taxon>
        <taxon>Lachnospiraceae</taxon>
        <taxon>Blautia</taxon>
    </lineage>
</organism>
<reference evidence="1" key="2">
    <citation type="submission" date="2021-04" db="EMBL/GenBank/DDBJ databases">
        <authorList>
            <person name="Gilroy R."/>
        </authorList>
    </citation>
    <scope>NUCLEOTIDE SEQUENCE</scope>
    <source>
        <strain evidence="1">14324</strain>
    </source>
</reference>
<dbReference type="Proteomes" id="UP000824041">
    <property type="component" value="Unassembled WGS sequence"/>
</dbReference>